<dbReference type="PANTHER" id="PTHR28218">
    <property type="entry name" value="VPS4-ASSOCIATED PROTEIN 1"/>
    <property type="match status" value="1"/>
</dbReference>
<dbReference type="PANTHER" id="PTHR28218:SF1">
    <property type="entry name" value="VPS4-ASSOCIATED PROTEIN 1"/>
    <property type="match status" value="1"/>
</dbReference>
<accession>A0A5M3MTU4</accession>
<dbReference type="GeneID" id="19199762"/>
<evidence type="ECO:0000313" key="2">
    <source>
        <dbReference type="EMBL" id="EIW82516.1"/>
    </source>
</evidence>
<dbReference type="InterPro" id="IPR013640">
    <property type="entry name" value="Vfa1"/>
</dbReference>
<sequence length="187" mass="21179">MSFPNLYYKRAVGTERACFVCYKPTTTCLATIDSADFLYACTTHLSDRGFATQVLESPPPQKAGASQEEIDRVKKEWEEKQKQKREREKEKEKEQDKGKDGEAKGDQDKDKDSKDKSANKSEDKIPVSTTPAPIASPSLPKKPTHEKYTLHRDIFALRVAEHRKRRQTAQAKNLAPRLPGAPRSNFS</sequence>
<organism evidence="2 3">
    <name type="scientific">Coniophora puteana (strain RWD-64-598)</name>
    <name type="common">Brown rot fungus</name>
    <dbReference type="NCBI Taxonomy" id="741705"/>
    <lineage>
        <taxon>Eukaryota</taxon>
        <taxon>Fungi</taxon>
        <taxon>Dikarya</taxon>
        <taxon>Basidiomycota</taxon>
        <taxon>Agaricomycotina</taxon>
        <taxon>Agaricomycetes</taxon>
        <taxon>Agaricomycetidae</taxon>
        <taxon>Boletales</taxon>
        <taxon>Coniophorineae</taxon>
        <taxon>Coniophoraceae</taxon>
        <taxon>Coniophora</taxon>
    </lineage>
</organism>
<dbReference type="GO" id="GO:0005768">
    <property type="term" value="C:endosome"/>
    <property type="evidence" value="ECO:0007669"/>
    <property type="project" value="TreeGrafter"/>
</dbReference>
<name>A0A5M3MTU4_CONPW</name>
<evidence type="ECO:0000256" key="1">
    <source>
        <dbReference type="SAM" id="MobiDB-lite"/>
    </source>
</evidence>
<dbReference type="KEGG" id="cput:CONPUDRAFT_123547"/>
<dbReference type="OMA" id="FYVCPAH"/>
<feature type="compositionally biased region" description="Basic and acidic residues" evidence="1">
    <location>
        <begin position="69"/>
        <end position="125"/>
    </location>
</feature>
<dbReference type="Pfam" id="PF08432">
    <property type="entry name" value="Vfa1"/>
    <property type="match status" value="1"/>
</dbReference>
<reference evidence="3" key="1">
    <citation type="journal article" date="2012" name="Science">
        <title>The Paleozoic origin of enzymatic lignin decomposition reconstructed from 31 fungal genomes.</title>
        <authorList>
            <person name="Floudas D."/>
            <person name="Binder M."/>
            <person name="Riley R."/>
            <person name="Barry K."/>
            <person name="Blanchette R.A."/>
            <person name="Henrissat B."/>
            <person name="Martinez A.T."/>
            <person name="Otillar R."/>
            <person name="Spatafora J.W."/>
            <person name="Yadav J.S."/>
            <person name="Aerts A."/>
            <person name="Benoit I."/>
            <person name="Boyd A."/>
            <person name="Carlson A."/>
            <person name="Copeland A."/>
            <person name="Coutinho P.M."/>
            <person name="de Vries R.P."/>
            <person name="Ferreira P."/>
            <person name="Findley K."/>
            <person name="Foster B."/>
            <person name="Gaskell J."/>
            <person name="Glotzer D."/>
            <person name="Gorecki P."/>
            <person name="Heitman J."/>
            <person name="Hesse C."/>
            <person name="Hori C."/>
            <person name="Igarashi K."/>
            <person name="Jurgens J.A."/>
            <person name="Kallen N."/>
            <person name="Kersten P."/>
            <person name="Kohler A."/>
            <person name="Kuees U."/>
            <person name="Kumar T.K.A."/>
            <person name="Kuo A."/>
            <person name="LaButti K."/>
            <person name="Larrondo L.F."/>
            <person name="Lindquist E."/>
            <person name="Ling A."/>
            <person name="Lombard V."/>
            <person name="Lucas S."/>
            <person name="Lundell T."/>
            <person name="Martin R."/>
            <person name="McLaughlin D.J."/>
            <person name="Morgenstern I."/>
            <person name="Morin E."/>
            <person name="Murat C."/>
            <person name="Nagy L.G."/>
            <person name="Nolan M."/>
            <person name="Ohm R.A."/>
            <person name="Patyshakuliyeva A."/>
            <person name="Rokas A."/>
            <person name="Ruiz-Duenas F.J."/>
            <person name="Sabat G."/>
            <person name="Salamov A."/>
            <person name="Samejima M."/>
            <person name="Schmutz J."/>
            <person name="Slot J.C."/>
            <person name="St John F."/>
            <person name="Stenlid J."/>
            <person name="Sun H."/>
            <person name="Sun S."/>
            <person name="Syed K."/>
            <person name="Tsang A."/>
            <person name="Wiebenga A."/>
            <person name="Young D."/>
            <person name="Pisabarro A."/>
            <person name="Eastwood D.C."/>
            <person name="Martin F."/>
            <person name="Cullen D."/>
            <person name="Grigoriev I.V."/>
            <person name="Hibbett D.S."/>
        </authorList>
    </citation>
    <scope>NUCLEOTIDE SEQUENCE [LARGE SCALE GENOMIC DNA]</scope>
    <source>
        <strain evidence="3">RWD-64-598 SS2</strain>
    </source>
</reference>
<dbReference type="GO" id="GO:0007034">
    <property type="term" value="P:vacuolar transport"/>
    <property type="evidence" value="ECO:0007669"/>
    <property type="project" value="TreeGrafter"/>
</dbReference>
<dbReference type="AlphaFoldDB" id="A0A5M3MTU4"/>
<dbReference type="RefSeq" id="XP_007768155.1">
    <property type="nucleotide sequence ID" value="XM_007769965.1"/>
</dbReference>
<dbReference type="EMBL" id="JH711577">
    <property type="protein sequence ID" value="EIW82516.1"/>
    <property type="molecule type" value="Genomic_DNA"/>
</dbReference>
<keyword evidence="3" id="KW-1185">Reference proteome</keyword>
<comment type="caution">
    <text evidence="2">The sequence shown here is derived from an EMBL/GenBank/DDBJ whole genome shotgun (WGS) entry which is preliminary data.</text>
</comment>
<proteinExistence type="predicted"/>
<protein>
    <submittedName>
        <fullName evidence="2">DUF1742-domain-containing protein</fullName>
    </submittedName>
</protein>
<gene>
    <name evidence="2" type="ORF">CONPUDRAFT_123547</name>
</gene>
<feature type="region of interest" description="Disordered" evidence="1">
    <location>
        <begin position="54"/>
        <end position="147"/>
    </location>
</feature>
<dbReference type="OrthoDB" id="2158714at2759"/>
<evidence type="ECO:0000313" key="3">
    <source>
        <dbReference type="Proteomes" id="UP000053558"/>
    </source>
</evidence>
<feature type="region of interest" description="Disordered" evidence="1">
    <location>
        <begin position="159"/>
        <end position="187"/>
    </location>
</feature>
<dbReference type="Proteomes" id="UP000053558">
    <property type="component" value="Unassembled WGS sequence"/>
</dbReference>